<dbReference type="EMBL" id="BSDR01000001">
    <property type="protein sequence ID" value="GLI35061.1"/>
    <property type="molecule type" value="Genomic_DNA"/>
</dbReference>
<dbReference type="PANTHER" id="PTHR43833">
    <property type="entry name" value="POTASSIUM CHANNEL PROTEIN 2-RELATED-RELATED"/>
    <property type="match status" value="1"/>
</dbReference>
<feature type="domain" description="RCK N-terminal" evidence="7">
    <location>
        <begin position="1"/>
        <end position="119"/>
    </location>
</feature>
<evidence type="ECO:0000259" key="7">
    <source>
        <dbReference type="PROSITE" id="PS51201"/>
    </source>
</evidence>
<dbReference type="Pfam" id="PF02080">
    <property type="entry name" value="TrkA_C"/>
    <property type="match status" value="1"/>
</dbReference>
<keyword evidence="3" id="KW-0633">Potassium transport</keyword>
<dbReference type="SUPFAM" id="SSF51735">
    <property type="entry name" value="NAD(P)-binding Rossmann-fold domains"/>
    <property type="match status" value="1"/>
</dbReference>
<keyword evidence="4" id="KW-0630">Potassium</keyword>
<comment type="caution">
    <text evidence="9">The sequence shown here is derived from an EMBL/GenBank/DDBJ whole genome shotgun (WGS) entry which is preliminary data.</text>
</comment>
<organism evidence="9 10">
    <name type="scientific">Desulforhabdus amnigena</name>
    <dbReference type="NCBI Taxonomy" id="40218"/>
    <lineage>
        <taxon>Bacteria</taxon>
        <taxon>Pseudomonadati</taxon>
        <taxon>Thermodesulfobacteriota</taxon>
        <taxon>Syntrophobacteria</taxon>
        <taxon>Syntrophobacterales</taxon>
        <taxon>Syntrophobacteraceae</taxon>
        <taxon>Desulforhabdus</taxon>
    </lineage>
</organism>
<dbReference type="RefSeq" id="WP_281794598.1">
    <property type="nucleotide sequence ID" value="NZ_BSDR01000001.1"/>
</dbReference>
<dbReference type="Gene3D" id="3.30.70.1450">
    <property type="entry name" value="Regulator of K+ conductance, C-terminal domain"/>
    <property type="match status" value="1"/>
</dbReference>
<dbReference type="PROSITE" id="PS51201">
    <property type="entry name" value="RCK_N"/>
    <property type="match status" value="1"/>
</dbReference>
<dbReference type="GO" id="GO:0005886">
    <property type="term" value="C:plasma membrane"/>
    <property type="evidence" value="ECO:0007669"/>
    <property type="project" value="InterPro"/>
</dbReference>
<sequence>MKVIIVGGGKMGTHLASLLLAEKHQVKIIEANVREVRHLHEDLPTESVMSGSGTDPAVLEAAGIREANVVAAVTGRDEANLVVTSLARFEFGVPRTIARVKDPKNAWMFTSVMGVDVALSQADLMAHLIAEEMSLGNMITLLKLHKGQYSLVEEKVHPAAVAAGRRVEDLPFPAECILAAVIRDGRLIIPHGDTVLQASDEVLAVVHQSRMEELASILGEQRS</sequence>
<reference evidence="9" key="1">
    <citation type="submission" date="2022-12" db="EMBL/GenBank/DDBJ databases">
        <title>Reference genome sequencing for broad-spectrum identification of bacterial and archaeal isolates by mass spectrometry.</title>
        <authorList>
            <person name="Sekiguchi Y."/>
            <person name="Tourlousse D.M."/>
        </authorList>
    </citation>
    <scope>NUCLEOTIDE SEQUENCE</scope>
    <source>
        <strain evidence="9">ASRB1</strain>
    </source>
</reference>
<dbReference type="InterPro" id="IPR006036">
    <property type="entry name" value="K_uptake_TrkA"/>
</dbReference>
<dbReference type="PRINTS" id="PR00335">
    <property type="entry name" value="KUPTAKETRKA"/>
</dbReference>
<dbReference type="PROSITE" id="PS51202">
    <property type="entry name" value="RCK_C"/>
    <property type="match status" value="1"/>
</dbReference>
<evidence type="ECO:0000256" key="4">
    <source>
        <dbReference type="ARBA" id="ARBA00022958"/>
    </source>
</evidence>
<keyword evidence="10" id="KW-1185">Reference proteome</keyword>
<evidence type="ECO:0000313" key="9">
    <source>
        <dbReference type="EMBL" id="GLI35061.1"/>
    </source>
</evidence>
<dbReference type="GO" id="GO:0015079">
    <property type="term" value="F:potassium ion transmembrane transporter activity"/>
    <property type="evidence" value="ECO:0007669"/>
    <property type="project" value="InterPro"/>
</dbReference>
<dbReference type="AlphaFoldDB" id="A0A9W6FUE1"/>
<evidence type="ECO:0000256" key="6">
    <source>
        <dbReference type="ARBA" id="ARBA00023065"/>
    </source>
</evidence>
<evidence type="ECO:0000259" key="8">
    <source>
        <dbReference type="PROSITE" id="PS51202"/>
    </source>
</evidence>
<gene>
    <name evidence="9" type="ORF">DAMNIGENAA_24940</name>
</gene>
<feature type="domain" description="RCK C-terminal" evidence="8">
    <location>
        <begin position="139"/>
        <end position="220"/>
    </location>
</feature>
<dbReference type="Proteomes" id="UP001144372">
    <property type="component" value="Unassembled WGS sequence"/>
</dbReference>
<name>A0A9W6FUE1_9BACT</name>
<dbReference type="InterPro" id="IPR036291">
    <property type="entry name" value="NAD(P)-bd_dom_sf"/>
</dbReference>
<evidence type="ECO:0000256" key="2">
    <source>
        <dbReference type="ARBA" id="ARBA00022448"/>
    </source>
</evidence>
<dbReference type="Gene3D" id="3.40.50.720">
    <property type="entry name" value="NAD(P)-binding Rossmann-like Domain"/>
    <property type="match status" value="1"/>
</dbReference>
<keyword evidence="5" id="KW-0520">NAD</keyword>
<keyword evidence="2" id="KW-0813">Transport</keyword>
<evidence type="ECO:0000313" key="10">
    <source>
        <dbReference type="Proteomes" id="UP001144372"/>
    </source>
</evidence>
<dbReference type="InterPro" id="IPR006037">
    <property type="entry name" value="RCK_C"/>
</dbReference>
<protein>
    <recommendedName>
        <fullName evidence="1">Trk system potassium uptake protein TrkA</fullName>
    </recommendedName>
</protein>
<dbReference type="Pfam" id="PF02254">
    <property type="entry name" value="TrkA_N"/>
    <property type="match status" value="1"/>
</dbReference>
<proteinExistence type="predicted"/>
<evidence type="ECO:0000256" key="1">
    <source>
        <dbReference type="ARBA" id="ARBA00017378"/>
    </source>
</evidence>
<evidence type="ECO:0000256" key="3">
    <source>
        <dbReference type="ARBA" id="ARBA00022538"/>
    </source>
</evidence>
<dbReference type="InterPro" id="IPR003148">
    <property type="entry name" value="RCK_N"/>
</dbReference>
<accession>A0A9W6FUE1</accession>
<evidence type="ECO:0000256" key="5">
    <source>
        <dbReference type="ARBA" id="ARBA00023027"/>
    </source>
</evidence>
<dbReference type="SUPFAM" id="SSF116726">
    <property type="entry name" value="TrkA C-terminal domain-like"/>
    <property type="match status" value="1"/>
</dbReference>
<dbReference type="InterPro" id="IPR036721">
    <property type="entry name" value="RCK_C_sf"/>
</dbReference>
<dbReference type="InterPro" id="IPR050721">
    <property type="entry name" value="Trk_Ktr_HKT_K-transport"/>
</dbReference>
<dbReference type="PANTHER" id="PTHR43833:SF5">
    <property type="entry name" value="TRK SYSTEM POTASSIUM UPTAKE PROTEIN TRKA"/>
    <property type="match status" value="1"/>
</dbReference>
<keyword evidence="6" id="KW-0406">Ion transport</keyword>